<reference evidence="1" key="1">
    <citation type="submission" date="2022-04" db="EMBL/GenBank/DDBJ databases">
        <title>Genome of the entomopathogenic fungus Entomophthora muscae.</title>
        <authorList>
            <person name="Elya C."/>
            <person name="Lovett B.R."/>
            <person name="Lee E."/>
            <person name="Macias A.M."/>
            <person name="Hajek A.E."/>
            <person name="De Bivort B.L."/>
            <person name="Kasson M.T."/>
            <person name="De Fine Licht H.H."/>
            <person name="Stajich J.E."/>
        </authorList>
    </citation>
    <scope>NUCLEOTIDE SEQUENCE</scope>
    <source>
        <strain evidence="1">Berkeley</strain>
    </source>
</reference>
<accession>A0ACC2URP5</accession>
<gene>
    <name evidence="1" type="ORF">DSO57_1013728</name>
</gene>
<dbReference type="Proteomes" id="UP001165960">
    <property type="component" value="Unassembled WGS sequence"/>
</dbReference>
<evidence type="ECO:0000313" key="1">
    <source>
        <dbReference type="EMBL" id="KAJ9089355.1"/>
    </source>
</evidence>
<evidence type="ECO:0000313" key="2">
    <source>
        <dbReference type="Proteomes" id="UP001165960"/>
    </source>
</evidence>
<keyword evidence="2" id="KW-1185">Reference proteome</keyword>
<organism evidence="1 2">
    <name type="scientific">Entomophthora muscae</name>
    <dbReference type="NCBI Taxonomy" id="34485"/>
    <lineage>
        <taxon>Eukaryota</taxon>
        <taxon>Fungi</taxon>
        <taxon>Fungi incertae sedis</taxon>
        <taxon>Zoopagomycota</taxon>
        <taxon>Entomophthoromycotina</taxon>
        <taxon>Entomophthoromycetes</taxon>
        <taxon>Entomophthorales</taxon>
        <taxon>Entomophthoraceae</taxon>
        <taxon>Entomophthora</taxon>
    </lineage>
</organism>
<comment type="caution">
    <text evidence="1">The sequence shown here is derived from an EMBL/GenBank/DDBJ whole genome shotgun (WGS) entry which is preliminary data.</text>
</comment>
<sequence length="200" mass="22280">MKSIITILLAVVATQASIRSNPTTIANHGTASQKEQFVTIPSKDDNCSGKLCCVKETQGMKKTLLRVDHDGSVDDALSGINLWKSLVGGDGLKCYGINIDVKNYQIDNTLNYIWSVLIIGQQRVAITIPKEVFTQLKRSDKWNNVLKDSILHVWVVLDDVNQEIFNEPVDEKVTWVINEDQKAKLEGISIYGHDITIQAV</sequence>
<name>A0ACC2URP5_9FUNG</name>
<proteinExistence type="predicted"/>
<protein>
    <submittedName>
        <fullName evidence="1">Uncharacterized protein</fullName>
    </submittedName>
</protein>
<dbReference type="EMBL" id="QTSX02000051">
    <property type="protein sequence ID" value="KAJ9089355.1"/>
    <property type="molecule type" value="Genomic_DNA"/>
</dbReference>